<organism evidence="2 3">
    <name type="scientific">Aspergillus cristatus</name>
    <name type="common">Chinese Fuzhuan brick tea-fermentation fungus</name>
    <name type="synonym">Eurotium cristatum</name>
    <dbReference type="NCBI Taxonomy" id="573508"/>
    <lineage>
        <taxon>Eukaryota</taxon>
        <taxon>Fungi</taxon>
        <taxon>Dikarya</taxon>
        <taxon>Ascomycota</taxon>
        <taxon>Pezizomycotina</taxon>
        <taxon>Eurotiomycetes</taxon>
        <taxon>Eurotiomycetidae</taxon>
        <taxon>Eurotiales</taxon>
        <taxon>Aspergillaceae</taxon>
        <taxon>Aspergillus</taxon>
        <taxon>Aspergillus subgen. Aspergillus</taxon>
    </lineage>
</organism>
<feature type="compositionally biased region" description="Basic residues" evidence="1">
    <location>
        <begin position="314"/>
        <end position="324"/>
    </location>
</feature>
<dbReference type="Proteomes" id="UP000094569">
    <property type="component" value="Unassembled WGS sequence"/>
</dbReference>
<protein>
    <submittedName>
        <fullName evidence="2">Uncharacterized protein</fullName>
    </submittedName>
</protein>
<evidence type="ECO:0000313" key="3">
    <source>
        <dbReference type="Proteomes" id="UP000094569"/>
    </source>
</evidence>
<dbReference type="EMBL" id="JXNT01000011">
    <property type="protein sequence ID" value="ODM16458.1"/>
    <property type="molecule type" value="Genomic_DNA"/>
</dbReference>
<reference evidence="2 3" key="1">
    <citation type="journal article" date="2016" name="BMC Genomics">
        <title>Comparative genomic and transcriptomic analyses of the Fuzhuan brick tea-fermentation fungus Aspergillus cristatus.</title>
        <authorList>
            <person name="Ge Y."/>
            <person name="Wang Y."/>
            <person name="Liu Y."/>
            <person name="Tan Y."/>
            <person name="Ren X."/>
            <person name="Zhang X."/>
            <person name="Hyde K.D."/>
            <person name="Liu Y."/>
            <person name="Liu Z."/>
        </authorList>
    </citation>
    <scope>NUCLEOTIDE SEQUENCE [LARGE SCALE GENOMIC DNA]</scope>
    <source>
        <strain evidence="2 3">GZAAS20.1005</strain>
    </source>
</reference>
<dbReference type="STRING" id="573508.A0A1E3B6D1"/>
<feature type="compositionally biased region" description="Low complexity" evidence="1">
    <location>
        <begin position="47"/>
        <end position="65"/>
    </location>
</feature>
<feature type="compositionally biased region" description="Low complexity" evidence="1">
    <location>
        <begin position="12"/>
        <end position="26"/>
    </location>
</feature>
<feature type="region of interest" description="Disordered" evidence="1">
    <location>
        <begin position="1"/>
        <end position="70"/>
    </location>
</feature>
<feature type="region of interest" description="Disordered" evidence="1">
    <location>
        <begin position="151"/>
        <end position="244"/>
    </location>
</feature>
<proteinExistence type="predicted"/>
<feature type="region of interest" description="Disordered" evidence="1">
    <location>
        <begin position="303"/>
        <end position="332"/>
    </location>
</feature>
<comment type="caution">
    <text evidence="2">The sequence shown here is derived from an EMBL/GenBank/DDBJ whole genome shotgun (WGS) entry which is preliminary data.</text>
</comment>
<name>A0A1E3B6D1_ASPCR</name>
<feature type="compositionally biased region" description="Basic and acidic residues" evidence="1">
    <location>
        <begin position="198"/>
        <end position="213"/>
    </location>
</feature>
<evidence type="ECO:0000313" key="2">
    <source>
        <dbReference type="EMBL" id="ODM16458.1"/>
    </source>
</evidence>
<feature type="compositionally biased region" description="Basic residues" evidence="1">
    <location>
        <begin position="219"/>
        <end position="229"/>
    </location>
</feature>
<evidence type="ECO:0000256" key="1">
    <source>
        <dbReference type="SAM" id="MobiDB-lite"/>
    </source>
</evidence>
<dbReference type="AlphaFoldDB" id="A0A1E3B6D1"/>
<gene>
    <name evidence="2" type="ORF">SI65_07965</name>
</gene>
<dbReference type="OrthoDB" id="4161595at2759"/>
<accession>A0A1E3B6D1</accession>
<dbReference type="VEuPathDB" id="FungiDB:SI65_07965"/>
<feature type="compositionally biased region" description="Polar residues" evidence="1">
    <location>
        <begin position="1"/>
        <end position="11"/>
    </location>
</feature>
<sequence>MTPISYSFNRYRTNNNHGDSNSNRNTIVPDHTNHQQTSEAEPSCEFTSPCTTTSSSSSPTKNSSTQITGKHPRKIISHIFGRNKFVTKLIPASVWVHYCRKHYQRARYRSTQWPFTQAELLLDSLGRMERWGGVRGFELVLRRREVERVDKGYGQGESGRAGTRKSARVSATAKGQGRGEGNEDDENGNTGSTSASFIDHDHDHDQPSSDEHTSTNTKGKGKGKGRRKKPNIEPAPVPDWLRQEVGPNKSFEDIRVIVSRLLEYLTVLREEGRKEEIRFPDIEILPELEGWVFEMEREMVKRARAAGGGGRKGGQVKKGGKRVSGRGAVQKV</sequence>
<keyword evidence="3" id="KW-1185">Reference proteome</keyword>